<evidence type="ECO:0000313" key="2">
    <source>
        <dbReference type="EMBL" id="SEG56162.1"/>
    </source>
</evidence>
<reference evidence="3" key="1">
    <citation type="submission" date="2016-10" db="EMBL/GenBank/DDBJ databases">
        <authorList>
            <person name="Varghese N."/>
            <person name="Submissions S."/>
        </authorList>
    </citation>
    <scope>NUCLEOTIDE SEQUENCE [LARGE SCALE GENOMIC DNA]</scope>
    <source>
        <strain evidence="3">DSM 43163</strain>
    </source>
</reference>
<evidence type="ECO:0000313" key="3">
    <source>
        <dbReference type="Proteomes" id="UP000236723"/>
    </source>
</evidence>
<feature type="domain" description="Aminoglycoside phosphotransferase" evidence="1">
    <location>
        <begin position="122"/>
        <end position="186"/>
    </location>
</feature>
<dbReference type="InterPro" id="IPR002575">
    <property type="entry name" value="Aminoglycoside_PTrfase"/>
</dbReference>
<dbReference type="SUPFAM" id="SSF56112">
    <property type="entry name" value="Protein kinase-like (PK-like)"/>
    <property type="match status" value="1"/>
</dbReference>
<name>A0A1H6B6C5_9ACTN</name>
<dbReference type="Pfam" id="PF01636">
    <property type="entry name" value="APH"/>
    <property type="match status" value="1"/>
</dbReference>
<dbReference type="InterPro" id="IPR011009">
    <property type="entry name" value="Kinase-like_dom_sf"/>
</dbReference>
<dbReference type="Gene3D" id="3.90.1200.10">
    <property type="match status" value="1"/>
</dbReference>
<evidence type="ECO:0000259" key="1">
    <source>
        <dbReference type="Pfam" id="PF01636"/>
    </source>
</evidence>
<keyword evidence="3" id="KW-1185">Reference proteome</keyword>
<dbReference type="AlphaFoldDB" id="A0A1H6B6C5"/>
<gene>
    <name evidence="2" type="ORF">SAMN04489712_106289</name>
</gene>
<dbReference type="GO" id="GO:0016740">
    <property type="term" value="F:transferase activity"/>
    <property type="evidence" value="ECO:0007669"/>
    <property type="project" value="UniProtKB-KW"/>
</dbReference>
<organism evidence="2 3">
    <name type="scientific">Thermomonospora echinospora</name>
    <dbReference type="NCBI Taxonomy" id="1992"/>
    <lineage>
        <taxon>Bacteria</taxon>
        <taxon>Bacillati</taxon>
        <taxon>Actinomycetota</taxon>
        <taxon>Actinomycetes</taxon>
        <taxon>Streptosporangiales</taxon>
        <taxon>Thermomonosporaceae</taxon>
        <taxon>Thermomonospora</taxon>
    </lineage>
</organism>
<proteinExistence type="predicted"/>
<accession>A0A1H6B6C5</accession>
<dbReference type="EMBL" id="FNVO01000006">
    <property type="protein sequence ID" value="SEG56162.1"/>
    <property type="molecule type" value="Genomic_DNA"/>
</dbReference>
<dbReference type="Proteomes" id="UP000236723">
    <property type="component" value="Unassembled WGS sequence"/>
</dbReference>
<sequence length="268" mass="30260">MEQGHEVVLTGGDVTEGVVRAGDTVRRPLRAHSPAVHGLLGHLERVGFEGAPRFLGIDELGREVLTWMPGETPGRPMREYAATEEALRGVARLLRRFHDAVSMYEAPPDAPWDVAFTTNVDDPPELIGHCDVTPDNVVFRDGVPYGLIDFDLARPTTRLFDVVNTLRTWAPLADPADRDEVFARLDADAVGRRIRRFCDAYGLGREERRRVLPVARLRFERSYLAMRARAERLGGGWERMWRGGIGVRIRRGQDWLEQSWDVLDARLG</sequence>
<keyword evidence="2" id="KW-0808">Transferase</keyword>
<protein>
    <submittedName>
        <fullName evidence="2">Phosphotransferase enzyme family protein</fullName>
    </submittedName>
</protein>